<accession>A0ABD1Z697</accession>
<dbReference type="EMBL" id="JBHFFA010000002">
    <property type="protein sequence ID" value="KAL2642394.1"/>
    <property type="molecule type" value="Genomic_DNA"/>
</dbReference>
<organism evidence="1 2">
    <name type="scientific">Riccia fluitans</name>
    <dbReference type="NCBI Taxonomy" id="41844"/>
    <lineage>
        <taxon>Eukaryota</taxon>
        <taxon>Viridiplantae</taxon>
        <taxon>Streptophyta</taxon>
        <taxon>Embryophyta</taxon>
        <taxon>Marchantiophyta</taxon>
        <taxon>Marchantiopsida</taxon>
        <taxon>Marchantiidae</taxon>
        <taxon>Marchantiales</taxon>
        <taxon>Ricciaceae</taxon>
        <taxon>Riccia</taxon>
    </lineage>
</organism>
<reference evidence="1 2" key="1">
    <citation type="submission" date="2024-09" db="EMBL/GenBank/DDBJ databases">
        <title>Chromosome-scale assembly of Riccia fluitans.</title>
        <authorList>
            <person name="Paukszto L."/>
            <person name="Sawicki J."/>
            <person name="Karawczyk K."/>
            <person name="Piernik-Szablinska J."/>
            <person name="Szczecinska M."/>
            <person name="Mazdziarz M."/>
        </authorList>
    </citation>
    <scope>NUCLEOTIDE SEQUENCE [LARGE SCALE GENOMIC DNA]</scope>
    <source>
        <strain evidence="1">Rf_01</strain>
        <tissue evidence="1">Aerial parts of the thallus</tissue>
    </source>
</reference>
<evidence type="ECO:0000313" key="1">
    <source>
        <dbReference type="EMBL" id="KAL2642394.1"/>
    </source>
</evidence>
<keyword evidence="2" id="KW-1185">Reference proteome</keyword>
<comment type="caution">
    <text evidence="1">The sequence shown here is derived from an EMBL/GenBank/DDBJ whole genome shotgun (WGS) entry which is preliminary data.</text>
</comment>
<dbReference type="Proteomes" id="UP001605036">
    <property type="component" value="Unassembled WGS sequence"/>
</dbReference>
<name>A0ABD1Z697_9MARC</name>
<sequence>MEHCKVATCLDDYTVRVWTLKTPRFSEKTSSKYSESGFEHPEVESSAPRYSFLDLRLEDSQHQLQGKLSQRGKRLMEAHIDRDMNTLRLVEDSQHALPASQLRSLPEDFATVDDNHGSVAAGRFCIRREPEYFSEGDIGIHDEFFGDSEDKSAKDFSLNEDFENTSEARYAEVDTDLKNEQVSPPFKRSRVPLRELNSDGLGNRESECSTAPEAEQFREFLEDSTTFMEQNKPPTDKHSTPLNSKKKKDHWTISSHNHSPWKSPVKSVKALTDVMAAFGREASVQFASRWILFRTKFQDGEFQDMHTSENSLHW</sequence>
<dbReference type="AlphaFoldDB" id="A0ABD1Z697"/>
<protein>
    <submittedName>
        <fullName evidence="1">Uncharacterized protein</fullName>
    </submittedName>
</protein>
<evidence type="ECO:0000313" key="2">
    <source>
        <dbReference type="Proteomes" id="UP001605036"/>
    </source>
</evidence>
<gene>
    <name evidence="1" type="ORF">R1flu_009981</name>
</gene>
<proteinExistence type="predicted"/>